<evidence type="ECO:0000313" key="2">
    <source>
        <dbReference type="EMBL" id="CAG8497712.1"/>
    </source>
</evidence>
<dbReference type="Proteomes" id="UP000789508">
    <property type="component" value="Unassembled WGS sequence"/>
</dbReference>
<proteinExistence type="predicted"/>
<dbReference type="OrthoDB" id="10440025at2759"/>
<organism evidence="2 3">
    <name type="scientific">Ambispora leptoticha</name>
    <dbReference type="NCBI Taxonomy" id="144679"/>
    <lineage>
        <taxon>Eukaryota</taxon>
        <taxon>Fungi</taxon>
        <taxon>Fungi incertae sedis</taxon>
        <taxon>Mucoromycota</taxon>
        <taxon>Glomeromycotina</taxon>
        <taxon>Glomeromycetes</taxon>
        <taxon>Archaeosporales</taxon>
        <taxon>Ambisporaceae</taxon>
        <taxon>Ambispora</taxon>
    </lineage>
</organism>
<accession>A0A9N8ZJE2</accession>
<feature type="region of interest" description="Disordered" evidence="1">
    <location>
        <begin position="378"/>
        <end position="411"/>
    </location>
</feature>
<comment type="caution">
    <text evidence="2">The sequence shown here is derived from an EMBL/GenBank/DDBJ whole genome shotgun (WGS) entry which is preliminary data.</text>
</comment>
<sequence>MTYTDNTNNYASKEHPYSPQTSNGYNNNGETGDYSQLNYNDDEYIDSKNTNDINNYGHVRQEWYNDMAYYWHIPNPAFPASFYGVFPTPPLSSMSLSPSTLMYYPPPLSSAGEVKEDDSFTHENDDNNGSYLMMSYNRFPFYSERRFIELPCGEYEDSQLHANHRPANYNNTDAMSPRNYHSDGGNVPFGNSYRYYNDNFSRRKSPPGYSGGGLRHNRNLNSNWRRNFRGSNSNTFRNSNNYTNKKNYKSYYNDYYDSLPNKFNNYNDDDDSSESSLEEINLKISKQIPVIPSSITIFSTPPASASSSVGFEKLPVDILIIIVQYAFPDPTSSCLTNLRLLSKSFNKAILSVLREYIKQQLNHRYNIKPNFKCTERAENSTRDTLTKKDDGDPNDDDKDKEHNDDSNDYVDDDGMYVIPQFLSLARPQTLKKVVCILCGYASSYAMSCPPRDRNGCGRMCFNCYKPIIYNLLDSRVNFKTIQELSVFRNRFFDSMGKLEWFDAIPWNHDYGKNNKLVRWITFNRMKDYVEKYYQRNGMSTMTLTVTKQAIWSVVENSPKNINRQALS</sequence>
<feature type="region of interest" description="Disordered" evidence="1">
    <location>
        <begin position="1"/>
        <end position="41"/>
    </location>
</feature>
<evidence type="ECO:0000313" key="3">
    <source>
        <dbReference type="Proteomes" id="UP000789508"/>
    </source>
</evidence>
<dbReference type="AlphaFoldDB" id="A0A9N8ZJE2"/>
<feature type="compositionally biased region" description="Polar residues" evidence="1">
    <location>
        <begin position="1"/>
        <end position="11"/>
    </location>
</feature>
<keyword evidence="3" id="KW-1185">Reference proteome</keyword>
<feature type="compositionally biased region" description="Basic and acidic residues" evidence="1">
    <location>
        <begin position="378"/>
        <end position="405"/>
    </location>
</feature>
<evidence type="ECO:0000256" key="1">
    <source>
        <dbReference type="SAM" id="MobiDB-lite"/>
    </source>
</evidence>
<feature type="region of interest" description="Disordered" evidence="1">
    <location>
        <begin position="200"/>
        <end position="242"/>
    </location>
</feature>
<protein>
    <submittedName>
        <fullName evidence="2">11744_t:CDS:1</fullName>
    </submittedName>
</protein>
<gene>
    <name evidence="2" type="ORF">ALEPTO_LOCUS3320</name>
</gene>
<name>A0A9N8ZJE2_9GLOM</name>
<feature type="compositionally biased region" description="Polar residues" evidence="1">
    <location>
        <begin position="219"/>
        <end position="237"/>
    </location>
</feature>
<reference evidence="2" key="1">
    <citation type="submission" date="2021-06" db="EMBL/GenBank/DDBJ databases">
        <authorList>
            <person name="Kallberg Y."/>
            <person name="Tangrot J."/>
            <person name="Rosling A."/>
        </authorList>
    </citation>
    <scope>NUCLEOTIDE SEQUENCE</scope>
    <source>
        <strain evidence="2">FL130A</strain>
    </source>
</reference>
<feature type="compositionally biased region" description="Polar residues" evidence="1">
    <location>
        <begin position="18"/>
        <end position="39"/>
    </location>
</feature>
<dbReference type="EMBL" id="CAJVPS010000603">
    <property type="protein sequence ID" value="CAG8497712.1"/>
    <property type="molecule type" value="Genomic_DNA"/>
</dbReference>